<keyword evidence="2" id="KW-1185">Reference proteome</keyword>
<dbReference type="EMBL" id="ML977322">
    <property type="protein sequence ID" value="KAF2115886.1"/>
    <property type="molecule type" value="Genomic_DNA"/>
</dbReference>
<evidence type="ECO:0000313" key="1">
    <source>
        <dbReference type="EMBL" id="KAF2115886.1"/>
    </source>
</evidence>
<proteinExistence type="predicted"/>
<evidence type="ECO:0000313" key="2">
    <source>
        <dbReference type="Proteomes" id="UP000799770"/>
    </source>
</evidence>
<organism evidence="1 2">
    <name type="scientific">Lophiotrema nucula</name>
    <dbReference type="NCBI Taxonomy" id="690887"/>
    <lineage>
        <taxon>Eukaryota</taxon>
        <taxon>Fungi</taxon>
        <taxon>Dikarya</taxon>
        <taxon>Ascomycota</taxon>
        <taxon>Pezizomycotina</taxon>
        <taxon>Dothideomycetes</taxon>
        <taxon>Pleosporomycetidae</taxon>
        <taxon>Pleosporales</taxon>
        <taxon>Lophiotremataceae</taxon>
        <taxon>Lophiotrema</taxon>
    </lineage>
</organism>
<dbReference type="AlphaFoldDB" id="A0A6A5Z9K5"/>
<dbReference type="Proteomes" id="UP000799770">
    <property type="component" value="Unassembled WGS sequence"/>
</dbReference>
<dbReference type="OrthoDB" id="5354164at2759"/>
<reference evidence="1" key="1">
    <citation type="journal article" date="2020" name="Stud. Mycol.">
        <title>101 Dothideomycetes genomes: a test case for predicting lifestyles and emergence of pathogens.</title>
        <authorList>
            <person name="Haridas S."/>
            <person name="Albert R."/>
            <person name="Binder M."/>
            <person name="Bloem J."/>
            <person name="Labutti K."/>
            <person name="Salamov A."/>
            <person name="Andreopoulos B."/>
            <person name="Baker S."/>
            <person name="Barry K."/>
            <person name="Bills G."/>
            <person name="Bluhm B."/>
            <person name="Cannon C."/>
            <person name="Castanera R."/>
            <person name="Culley D."/>
            <person name="Daum C."/>
            <person name="Ezra D."/>
            <person name="Gonzalez J."/>
            <person name="Henrissat B."/>
            <person name="Kuo A."/>
            <person name="Liang C."/>
            <person name="Lipzen A."/>
            <person name="Lutzoni F."/>
            <person name="Magnuson J."/>
            <person name="Mondo S."/>
            <person name="Nolan M."/>
            <person name="Ohm R."/>
            <person name="Pangilinan J."/>
            <person name="Park H.-J."/>
            <person name="Ramirez L."/>
            <person name="Alfaro M."/>
            <person name="Sun H."/>
            <person name="Tritt A."/>
            <person name="Yoshinaga Y."/>
            <person name="Zwiers L.-H."/>
            <person name="Turgeon B."/>
            <person name="Goodwin S."/>
            <person name="Spatafora J."/>
            <person name="Crous P."/>
            <person name="Grigoriev I."/>
        </authorList>
    </citation>
    <scope>NUCLEOTIDE SEQUENCE</scope>
    <source>
        <strain evidence="1">CBS 627.86</strain>
    </source>
</reference>
<name>A0A6A5Z9K5_9PLEO</name>
<sequence>MAFISKFEGSLFSAKNDNTLAFATANVDFSLIKVEVPKNYEGLGLVLSRQRINNAENGPLHRTARRLGALFEQIIPNIDALAAAYGERVSEIATSSKLKSKTKEYGPFSEHVGVDGTSIYAAASSGSNVIALHLLACMLARMFSNAEATAIWTQIVECRIRDIETNSDATQLQGLAARCAADHGRQMTRDDLAAWDASARAWLDVANQVKRQEDTQLKLIIKNIPSVTKADTYANVVENWVVALTTVQKIIQGVPQDISNGSVLLGLMSWHIYPDLNVFCPVRYVRFGDPLVKPGGIITLGLEYQGREGVGVSWSLSLSHLRFYGAPVVLQKSSREDSDRLTVQELRFVAFGCILSTWASPASIIVNDAATCFVALGKCLNLDTTSSRSSHDAPLGWLVPLVEAAKDYLSAADEERNSARYFVEFGRRCGSKLLDDNSADRLPMFGLVNPLLLQRFSGSLTNATDNEASITILRELAKDCGFHRGDTVIVSRPSSSKHLLAHHDSARYLRNVELASAIEFPIPTGKRLLNGEARTTSRHKRWIHIDRTEDPALQRYLDCMESGNPIPIFHSGVHGWLPEGHMASSVECDCSRNNRRCDENCSCRMRGFKCTSICPCVSEFTGFASSRSCSNIRVCRPEVGEVDEDCSWLSVRSTKDMTSVGRSMLRWHEPPVSFVERYEELRSKSLGDPAISHGLSNEVVDPFDIMNFQNGYIDADSDSDNGYDPDRVNSIGLCIRFQPVVTGNSTGLYLSDRSEVNIPELTLRRVTSELQSGTLVGEALSTYLAEIPFHGVTDCSTSLEGKPQYDQMLFTSLKALAVISELYCDWPEATIPISITKQPLGRAYWTTLLGKENQNSAASPHVLRSIKFSCLAMLESGGHDIHPSQLEQVMALAAGNSIFAAEALLQDPLQEDRSGQPGFRGIQRVVGSLGYPGVVMLVPPPSPMVYSVDSCTRGLLQAENFDGKSRDFFGNTSLHLRFTKLAIPLASAKGAIDADVVMREALIQVYDGGRWIADLDVLRTLASPNLVRLQGCECEKNEDTGNLGQSLVGQFADQIKSIEKWEELLISDKNLIVGEIGAVRTYGNWYARLGATALATGMDCPTVILPSHCICSECSERLVKGRPWVRLQKNRYPELLVI</sequence>
<accession>A0A6A5Z9K5</accession>
<gene>
    <name evidence="1" type="ORF">BDV96DRAFT_520274</name>
</gene>
<protein>
    <submittedName>
        <fullName evidence="1">Uncharacterized protein</fullName>
    </submittedName>
</protein>